<protein>
    <recommendedName>
        <fullName evidence="3">CRIB domain-containing protein</fullName>
    </recommendedName>
</protein>
<keyword evidence="2" id="KW-1133">Transmembrane helix</keyword>
<sequence>MGTKMKGIYKGFKYISQIFVVKEREMEIGYPTDVKHVAHIGWDGPSGSAPSWMNEFNTASDFAATSIGNITETRGSSSALSPWTSHDFDNIERQRVPPADLPNIPKKQRRKKIKSTSSPKSSSSSSRSSRAAKSKAKYVDNSTKPANVEVVNIMVKCPRSLKICCTVTAILLIIFLVVAVVLFFTILKPKNPKVITQAVTLESIRWGIPLQLNVSLGVEVTVDNPNYGSFKYENSTVYISYRGSIVAEAPITEDTIPAHRKHDVGTTVEIMADKLIPDAHFREDFAAGCLNFTSSTTLHGKATVLKLFKIKATTYSICDVSLFLIAQNATSVCRTKIKY</sequence>
<keyword evidence="2" id="KW-0812">Transmembrane</keyword>
<dbReference type="InterPro" id="IPR036936">
    <property type="entry name" value="CRIB_dom_sf"/>
</dbReference>
<dbReference type="Pfam" id="PF03168">
    <property type="entry name" value="LEA_2"/>
    <property type="match status" value="1"/>
</dbReference>
<dbReference type="AlphaFoldDB" id="A0A5J4ZS83"/>
<dbReference type="SUPFAM" id="SSF117070">
    <property type="entry name" value="LEA14-like"/>
    <property type="match status" value="1"/>
</dbReference>
<feature type="domain" description="CRIB" evidence="3">
    <location>
        <begin position="28"/>
        <end position="41"/>
    </location>
</feature>
<feature type="region of interest" description="Disordered" evidence="1">
    <location>
        <begin position="91"/>
        <end position="138"/>
    </location>
</feature>
<dbReference type="FunFam" id="3.90.810.10:FF:000029">
    <property type="entry name" value="Elongation factor Ts, mitochondrial"/>
    <property type="match status" value="1"/>
</dbReference>
<keyword evidence="5" id="KW-1185">Reference proteome</keyword>
<reference evidence="4 5" key="1">
    <citation type="submission" date="2019-09" db="EMBL/GenBank/DDBJ databases">
        <title>A chromosome-level genome assembly of the Chinese tupelo Nyssa sinensis.</title>
        <authorList>
            <person name="Yang X."/>
            <person name="Kang M."/>
            <person name="Yang Y."/>
            <person name="Xiong H."/>
            <person name="Wang M."/>
            <person name="Zhang Z."/>
            <person name="Wang Z."/>
            <person name="Wu H."/>
            <person name="Ma T."/>
            <person name="Liu J."/>
            <person name="Xi Z."/>
        </authorList>
    </citation>
    <scope>NUCLEOTIDE SEQUENCE [LARGE SCALE GENOMIC DNA]</scope>
    <source>
        <strain evidence="4">J267</strain>
        <tissue evidence="4">Leaf</tissue>
    </source>
</reference>
<dbReference type="Pfam" id="PF00786">
    <property type="entry name" value="PBD"/>
    <property type="match status" value="1"/>
</dbReference>
<keyword evidence="2" id="KW-0472">Membrane</keyword>
<dbReference type="InterPro" id="IPR004864">
    <property type="entry name" value="LEA_2"/>
</dbReference>
<feature type="compositionally biased region" description="Low complexity" evidence="1">
    <location>
        <begin position="115"/>
        <end position="129"/>
    </location>
</feature>
<dbReference type="PANTHER" id="PTHR46325:SF20">
    <property type="entry name" value="CRIB DOMAIN-CONTAINING PROTEIN RIC10"/>
    <property type="match status" value="1"/>
</dbReference>
<gene>
    <name evidence="4" type="ORF">F0562_014263</name>
</gene>
<dbReference type="Gene3D" id="3.90.810.10">
    <property type="entry name" value="CRIB domain"/>
    <property type="match status" value="1"/>
</dbReference>
<dbReference type="Gene3D" id="2.60.40.1820">
    <property type="match status" value="1"/>
</dbReference>
<name>A0A5J4ZS83_9ASTE</name>
<dbReference type="InterPro" id="IPR000095">
    <property type="entry name" value="CRIB_dom"/>
</dbReference>
<organism evidence="4 5">
    <name type="scientific">Nyssa sinensis</name>
    <dbReference type="NCBI Taxonomy" id="561372"/>
    <lineage>
        <taxon>Eukaryota</taxon>
        <taxon>Viridiplantae</taxon>
        <taxon>Streptophyta</taxon>
        <taxon>Embryophyta</taxon>
        <taxon>Tracheophyta</taxon>
        <taxon>Spermatophyta</taxon>
        <taxon>Magnoliopsida</taxon>
        <taxon>eudicotyledons</taxon>
        <taxon>Gunneridae</taxon>
        <taxon>Pentapetalae</taxon>
        <taxon>asterids</taxon>
        <taxon>Cornales</taxon>
        <taxon>Nyssaceae</taxon>
        <taxon>Nyssa</taxon>
    </lineage>
</organism>
<evidence type="ECO:0000313" key="4">
    <source>
        <dbReference type="EMBL" id="KAA8520007.1"/>
    </source>
</evidence>
<dbReference type="Proteomes" id="UP000325577">
    <property type="component" value="Linkage Group LG6"/>
</dbReference>
<proteinExistence type="predicted"/>
<dbReference type="OrthoDB" id="674678at2759"/>
<evidence type="ECO:0000259" key="3">
    <source>
        <dbReference type="PROSITE" id="PS50108"/>
    </source>
</evidence>
<feature type="transmembrane region" description="Helical" evidence="2">
    <location>
        <begin position="163"/>
        <end position="187"/>
    </location>
</feature>
<evidence type="ECO:0000256" key="2">
    <source>
        <dbReference type="SAM" id="Phobius"/>
    </source>
</evidence>
<accession>A0A5J4ZS83</accession>
<dbReference type="EMBL" id="CM018049">
    <property type="protein sequence ID" value="KAA8520007.1"/>
    <property type="molecule type" value="Genomic_DNA"/>
</dbReference>
<evidence type="ECO:0000313" key="5">
    <source>
        <dbReference type="Proteomes" id="UP000325577"/>
    </source>
</evidence>
<dbReference type="PROSITE" id="PS50108">
    <property type="entry name" value="CRIB"/>
    <property type="match status" value="1"/>
</dbReference>
<dbReference type="CDD" id="cd00132">
    <property type="entry name" value="CRIB"/>
    <property type="match status" value="1"/>
</dbReference>
<dbReference type="PANTHER" id="PTHR46325">
    <property type="entry name" value="CRIB DOMAIN-CONTAINING PROTEIN RIC8"/>
    <property type="match status" value="1"/>
</dbReference>
<evidence type="ECO:0000256" key="1">
    <source>
        <dbReference type="SAM" id="MobiDB-lite"/>
    </source>
</evidence>
<dbReference type="SMART" id="SM00285">
    <property type="entry name" value="PBD"/>
    <property type="match status" value="1"/>
</dbReference>